<gene>
    <name evidence="1" type="ORF">HAPAU_41080</name>
</gene>
<organism evidence="1 2">
    <name type="scientific">Halalkalicoccus paucihalophilus</name>
    <dbReference type="NCBI Taxonomy" id="1008153"/>
    <lineage>
        <taxon>Archaea</taxon>
        <taxon>Methanobacteriati</taxon>
        <taxon>Methanobacteriota</taxon>
        <taxon>Stenosarchaea group</taxon>
        <taxon>Halobacteria</taxon>
        <taxon>Halobacteriales</taxon>
        <taxon>Halococcaceae</taxon>
        <taxon>Halalkalicoccus</taxon>
    </lineage>
</organism>
<evidence type="ECO:0000313" key="1">
    <source>
        <dbReference type="EMBL" id="KYH24029.1"/>
    </source>
</evidence>
<keyword evidence="2" id="KW-1185">Reference proteome</keyword>
<name>A0A151A8T2_9EURY</name>
<comment type="caution">
    <text evidence="1">The sequence shown here is derived from an EMBL/GenBank/DDBJ whole genome shotgun (WGS) entry which is preliminary data.</text>
</comment>
<evidence type="ECO:0000313" key="2">
    <source>
        <dbReference type="Proteomes" id="UP000075321"/>
    </source>
</evidence>
<dbReference type="PATRIC" id="fig|1008153.3.peg.4400"/>
<dbReference type="AlphaFoldDB" id="A0A151A8T2"/>
<accession>A0A151A8T2</accession>
<reference evidence="1 2" key="1">
    <citation type="submission" date="2016-02" db="EMBL/GenBank/DDBJ databases">
        <title>Genome sequence of Halalkalicoccus paucihalophilus DSM 24557.</title>
        <authorList>
            <person name="Poehlein A."/>
            <person name="Daniel R."/>
        </authorList>
    </citation>
    <scope>NUCLEOTIDE SEQUENCE [LARGE SCALE GENOMIC DNA]</scope>
    <source>
        <strain evidence="1 2">DSM 24557</strain>
    </source>
</reference>
<proteinExistence type="predicted"/>
<sequence length="44" mass="5307">MIFCELAVLSVSELALLDLLERWWVPEVVLNTERVYSTWFRICY</sequence>
<dbReference type="EMBL" id="LTAZ01000017">
    <property type="protein sequence ID" value="KYH24029.1"/>
    <property type="molecule type" value="Genomic_DNA"/>
</dbReference>
<dbReference type="Proteomes" id="UP000075321">
    <property type="component" value="Unassembled WGS sequence"/>
</dbReference>
<protein>
    <submittedName>
        <fullName evidence="1">Uncharacterized protein</fullName>
    </submittedName>
</protein>